<evidence type="ECO:0000313" key="2">
    <source>
        <dbReference type="Proteomes" id="UP000789901"/>
    </source>
</evidence>
<proteinExistence type="predicted"/>
<reference evidence="1 2" key="1">
    <citation type="submission" date="2021-06" db="EMBL/GenBank/DDBJ databases">
        <authorList>
            <person name="Kallberg Y."/>
            <person name="Tangrot J."/>
            <person name="Rosling A."/>
        </authorList>
    </citation>
    <scope>NUCLEOTIDE SEQUENCE [LARGE SCALE GENOMIC DNA]</scope>
    <source>
        <strain evidence="1 2">120-4 pot B 10/14</strain>
    </source>
</reference>
<dbReference type="EMBL" id="CAJVQB010053136">
    <property type="protein sequence ID" value="CAG8836234.1"/>
    <property type="molecule type" value="Genomic_DNA"/>
</dbReference>
<comment type="caution">
    <text evidence="1">The sequence shown here is derived from an EMBL/GenBank/DDBJ whole genome shotgun (WGS) entry which is preliminary data.</text>
</comment>
<feature type="non-terminal residue" evidence="1">
    <location>
        <position position="55"/>
    </location>
</feature>
<gene>
    <name evidence="1" type="ORF">GMARGA_LOCUS32936</name>
</gene>
<keyword evidence="2" id="KW-1185">Reference proteome</keyword>
<protein>
    <submittedName>
        <fullName evidence="1">28378_t:CDS:1</fullName>
    </submittedName>
</protein>
<name>A0ABN7WMZ9_GIGMA</name>
<organism evidence="1 2">
    <name type="scientific">Gigaspora margarita</name>
    <dbReference type="NCBI Taxonomy" id="4874"/>
    <lineage>
        <taxon>Eukaryota</taxon>
        <taxon>Fungi</taxon>
        <taxon>Fungi incertae sedis</taxon>
        <taxon>Mucoromycota</taxon>
        <taxon>Glomeromycotina</taxon>
        <taxon>Glomeromycetes</taxon>
        <taxon>Diversisporales</taxon>
        <taxon>Gigasporaceae</taxon>
        <taxon>Gigaspora</taxon>
    </lineage>
</organism>
<accession>A0ABN7WMZ9</accession>
<evidence type="ECO:0000313" key="1">
    <source>
        <dbReference type="EMBL" id="CAG8836234.1"/>
    </source>
</evidence>
<sequence length="55" mass="6476">MKALIKYYTWSGNKEPNECAKYDNCKHRIKDNPIIRNITSDIEELLYVVEVLTTT</sequence>
<dbReference type="Proteomes" id="UP000789901">
    <property type="component" value="Unassembled WGS sequence"/>
</dbReference>